<accession>A0ABW4ZHQ5</accession>
<sequence length="215" mass="23376">MKPLVLSIVSLALAFQYSSAQSTTEAIAADTSTTKSPASAINTVKSGEKKNAKNNIYVMRSQSYLNDVTKLEEGYTPLEGGKYAIKDYLVKGSLNLVCVTVGVALSSGNINSGETAKRYYLLRHGDNNSYREVFLTKKSGVVPGMSKVLIGTGQTYRGMLNTKKSTGSMVEVSKAILAEMMEDEPEIQEKMKGLEKITVATIKQLVKLYNSKHSL</sequence>
<organism evidence="2 3">
    <name type="scientific">Paradesertivirga mongoliensis</name>
    <dbReference type="NCBI Taxonomy" id="2100740"/>
    <lineage>
        <taxon>Bacteria</taxon>
        <taxon>Pseudomonadati</taxon>
        <taxon>Bacteroidota</taxon>
        <taxon>Sphingobacteriia</taxon>
        <taxon>Sphingobacteriales</taxon>
        <taxon>Sphingobacteriaceae</taxon>
        <taxon>Paradesertivirga</taxon>
    </lineage>
</organism>
<dbReference type="EMBL" id="JBHUHZ010000001">
    <property type="protein sequence ID" value="MFD2161546.1"/>
    <property type="molecule type" value="Genomic_DNA"/>
</dbReference>
<evidence type="ECO:0000313" key="3">
    <source>
        <dbReference type="Proteomes" id="UP001597387"/>
    </source>
</evidence>
<evidence type="ECO:0000313" key="2">
    <source>
        <dbReference type="EMBL" id="MFD2161546.1"/>
    </source>
</evidence>
<gene>
    <name evidence="2" type="ORF">ACFSJU_04025</name>
</gene>
<proteinExistence type="predicted"/>
<evidence type="ECO:0000256" key="1">
    <source>
        <dbReference type="SAM" id="SignalP"/>
    </source>
</evidence>
<dbReference type="RefSeq" id="WP_255899065.1">
    <property type="nucleotide sequence ID" value="NZ_JAFMZO010000001.1"/>
</dbReference>
<dbReference type="Proteomes" id="UP001597387">
    <property type="component" value="Unassembled WGS sequence"/>
</dbReference>
<protein>
    <submittedName>
        <fullName evidence="2">Uncharacterized protein</fullName>
    </submittedName>
</protein>
<keyword evidence="1" id="KW-0732">Signal</keyword>
<feature type="signal peptide" evidence="1">
    <location>
        <begin position="1"/>
        <end position="20"/>
    </location>
</feature>
<comment type="caution">
    <text evidence="2">The sequence shown here is derived from an EMBL/GenBank/DDBJ whole genome shotgun (WGS) entry which is preliminary data.</text>
</comment>
<name>A0ABW4ZHQ5_9SPHI</name>
<feature type="chain" id="PRO_5047423287" evidence="1">
    <location>
        <begin position="21"/>
        <end position="215"/>
    </location>
</feature>
<reference evidence="3" key="1">
    <citation type="journal article" date="2019" name="Int. J. Syst. Evol. Microbiol.">
        <title>The Global Catalogue of Microorganisms (GCM) 10K type strain sequencing project: providing services to taxonomists for standard genome sequencing and annotation.</title>
        <authorList>
            <consortium name="The Broad Institute Genomics Platform"/>
            <consortium name="The Broad Institute Genome Sequencing Center for Infectious Disease"/>
            <person name="Wu L."/>
            <person name="Ma J."/>
        </authorList>
    </citation>
    <scope>NUCLEOTIDE SEQUENCE [LARGE SCALE GENOMIC DNA]</scope>
    <source>
        <strain evidence="3">KCTC 42217</strain>
    </source>
</reference>
<keyword evidence="3" id="KW-1185">Reference proteome</keyword>